<dbReference type="GO" id="GO:0003785">
    <property type="term" value="F:actin monomer binding"/>
    <property type="evidence" value="ECO:0007669"/>
    <property type="project" value="TreeGrafter"/>
</dbReference>
<dbReference type="EMBL" id="JASAOG010000007">
    <property type="protein sequence ID" value="KAK0067632.1"/>
    <property type="molecule type" value="Genomic_DNA"/>
</dbReference>
<protein>
    <recommendedName>
        <fullName evidence="7">Profilin</fullName>
    </recommendedName>
</protein>
<evidence type="ECO:0000256" key="4">
    <source>
        <dbReference type="ARBA" id="ARBA00022490"/>
    </source>
</evidence>
<reference evidence="8" key="1">
    <citation type="journal article" date="2023" name="PLoS Negl. Trop. Dis.">
        <title>A genome sequence for Biomphalaria pfeifferi, the major vector snail for the human-infecting parasite Schistosoma mansoni.</title>
        <authorList>
            <person name="Bu L."/>
            <person name="Lu L."/>
            <person name="Laidemitt M.R."/>
            <person name="Zhang S.M."/>
            <person name="Mutuku M."/>
            <person name="Mkoji G."/>
            <person name="Steinauer M."/>
            <person name="Loker E.S."/>
        </authorList>
    </citation>
    <scope>NUCLEOTIDE SEQUENCE</scope>
    <source>
        <strain evidence="8">KasaAsao</strain>
    </source>
</reference>
<dbReference type="InterPro" id="IPR005455">
    <property type="entry name" value="PFN_euk"/>
</dbReference>
<dbReference type="GO" id="GO:0005938">
    <property type="term" value="C:cell cortex"/>
    <property type="evidence" value="ECO:0007669"/>
    <property type="project" value="TreeGrafter"/>
</dbReference>
<evidence type="ECO:0000256" key="3">
    <source>
        <dbReference type="ARBA" id="ARBA00011583"/>
    </source>
</evidence>
<keyword evidence="6" id="KW-0206">Cytoskeleton</keyword>
<evidence type="ECO:0000313" key="8">
    <source>
        <dbReference type="EMBL" id="KAK0067632.1"/>
    </source>
</evidence>
<accession>A0AAD8C724</accession>
<comment type="caution">
    <text evidence="8">The sequence shown here is derived from an EMBL/GenBank/DDBJ whole genome shotgun (WGS) entry which is preliminary data.</text>
</comment>
<comment type="similarity">
    <text evidence="2 7">Belongs to the profilin family.</text>
</comment>
<dbReference type="PANTHER" id="PTHR11604:SF0">
    <property type="entry name" value="PROFILIN"/>
    <property type="match status" value="1"/>
</dbReference>
<organism evidence="8 9">
    <name type="scientific">Biomphalaria pfeifferi</name>
    <name type="common">Bloodfluke planorb</name>
    <name type="synonym">Freshwater snail</name>
    <dbReference type="NCBI Taxonomy" id="112525"/>
    <lineage>
        <taxon>Eukaryota</taxon>
        <taxon>Metazoa</taxon>
        <taxon>Spiralia</taxon>
        <taxon>Lophotrochozoa</taxon>
        <taxon>Mollusca</taxon>
        <taxon>Gastropoda</taxon>
        <taxon>Heterobranchia</taxon>
        <taxon>Euthyneura</taxon>
        <taxon>Panpulmonata</taxon>
        <taxon>Hygrophila</taxon>
        <taxon>Lymnaeoidea</taxon>
        <taxon>Planorbidae</taxon>
        <taxon>Biomphalaria</taxon>
    </lineage>
</organism>
<dbReference type="Pfam" id="PF00235">
    <property type="entry name" value="Profilin"/>
    <property type="match status" value="2"/>
</dbReference>
<evidence type="ECO:0000256" key="2">
    <source>
        <dbReference type="ARBA" id="ARBA00010058"/>
    </source>
</evidence>
<evidence type="ECO:0000256" key="7">
    <source>
        <dbReference type="RuleBase" id="RU003909"/>
    </source>
</evidence>
<dbReference type="AlphaFoldDB" id="A0AAD8C724"/>
<evidence type="ECO:0000313" key="9">
    <source>
        <dbReference type="Proteomes" id="UP001233172"/>
    </source>
</evidence>
<evidence type="ECO:0000256" key="6">
    <source>
        <dbReference type="ARBA" id="ARBA00023212"/>
    </source>
</evidence>
<keyword evidence="4" id="KW-0963">Cytoplasm</keyword>
<comment type="subunit">
    <text evidence="3">Occurs in many kinds of cells as a complex with monomeric actin in a 1:1 ratio.</text>
</comment>
<dbReference type="SMART" id="SM00392">
    <property type="entry name" value="PROF"/>
    <property type="match status" value="2"/>
</dbReference>
<dbReference type="GO" id="GO:0005856">
    <property type="term" value="C:cytoskeleton"/>
    <property type="evidence" value="ECO:0007669"/>
    <property type="project" value="UniProtKB-SubCell"/>
</dbReference>
<evidence type="ECO:0000256" key="5">
    <source>
        <dbReference type="ARBA" id="ARBA00023203"/>
    </source>
</evidence>
<dbReference type="SUPFAM" id="SSF55770">
    <property type="entry name" value="Profilin (actin-binding protein)"/>
    <property type="match status" value="2"/>
</dbReference>
<dbReference type="Proteomes" id="UP001233172">
    <property type="component" value="Unassembled WGS sequence"/>
</dbReference>
<gene>
    <name evidence="8" type="ORF">Bpfe_003139</name>
</gene>
<dbReference type="PANTHER" id="PTHR11604">
    <property type="entry name" value="PROFILIN"/>
    <property type="match status" value="1"/>
</dbReference>
<proteinExistence type="inferred from homology"/>
<dbReference type="Gene3D" id="3.30.450.30">
    <property type="entry name" value="Dynein light chain 2a, cytoplasmic"/>
    <property type="match status" value="2"/>
</dbReference>
<sequence length="255" mass="27551">MKSSGLQICGIYGLEGGPWAQSAEMRASQQEVTAIVAGIQSQNFPNGLHIGGVRYTVIRLFPDTVTAKCRGAAKEEENYLLHAALAKTCVIIGGMFGPAERDTTKLVEDIRDYLVKNYSKMSWAAYVTNLEGGKGRCKYAGIWGKQGGVWAESPDKSQFPISAEDVAVATRAVVNQDQNVMGTGLTIAKNKFTCLRMEPEILICQGKGDNKDHSLVIAVSTQAVIIGFNPDPDVKTAQVREGVEGVKDYLKSVGY</sequence>
<comment type="subcellular location">
    <subcellularLocation>
        <location evidence="1">Cytoplasm</location>
        <location evidence="1">Cytoskeleton</location>
    </subcellularLocation>
</comment>
<evidence type="ECO:0000256" key="1">
    <source>
        <dbReference type="ARBA" id="ARBA00004245"/>
    </source>
</evidence>
<name>A0AAD8C724_BIOPF</name>
<keyword evidence="5 7" id="KW-0009">Actin-binding</keyword>
<dbReference type="InterPro" id="IPR048278">
    <property type="entry name" value="PFN"/>
</dbReference>
<keyword evidence="9" id="KW-1185">Reference proteome</keyword>
<dbReference type="InterPro" id="IPR036140">
    <property type="entry name" value="PFN_sf"/>
</dbReference>
<reference evidence="8" key="2">
    <citation type="submission" date="2023-04" db="EMBL/GenBank/DDBJ databases">
        <authorList>
            <person name="Bu L."/>
            <person name="Lu L."/>
            <person name="Laidemitt M.R."/>
            <person name="Zhang S.M."/>
            <person name="Mutuku M."/>
            <person name="Mkoji G."/>
            <person name="Steinauer M."/>
            <person name="Loker E.S."/>
        </authorList>
    </citation>
    <scope>NUCLEOTIDE SEQUENCE</scope>
    <source>
        <strain evidence="8">KasaAsao</strain>
        <tissue evidence="8">Whole Snail</tissue>
    </source>
</reference>